<feature type="domain" description="NAD-dependent epimerase/dehydratase" evidence="4">
    <location>
        <begin position="10"/>
        <end position="251"/>
    </location>
</feature>
<dbReference type="SUPFAM" id="SSF51735">
    <property type="entry name" value="NAD(P)-binding Rossmann-fold domains"/>
    <property type="match status" value="1"/>
</dbReference>
<keyword evidence="2" id="KW-0560">Oxidoreductase</keyword>
<gene>
    <name evidence="5" type="ORF">H0E87_004872</name>
</gene>
<evidence type="ECO:0000256" key="3">
    <source>
        <dbReference type="ARBA" id="ARBA00023445"/>
    </source>
</evidence>
<dbReference type="InterPro" id="IPR001509">
    <property type="entry name" value="Epimerase_deHydtase"/>
</dbReference>
<evidence type="ECO:0000259" key="4">
    <source>
        <dbReference type="Pfam" id="PF01370"/>
    </source>
</evidence>
<reference evidence="5" key="1">
    <citation type="journal article" date="2021" name="J. Hered.">
        <title>Genome Assembly of Salicaceae Populus deltoides (Eastern Cottonwood) I-69 Based on Nanopore Sequencing and Hi-C Technologies.</title>
        <authorList>
            <person name="Bai S."/>
            <person name="Wu H."/>
            <person name="Zhang J."/>
            <person name="Pan Z."/>
            <person name="Zhao W."/>
            <person name="Li Z."/>
            <person name="Tong C."/>
        </authorList>
    </citation>
    <scope>NUCLEOTIDE SEQUENCE</scope>
    <source>
        <tissue evidence="5">Leaf</tissue>
    </source>
</reference>
<evidence type="ECO:0000256" key="2">
    <source>
        <dbReference type="ARBA" id="ARBA00023002"/>
    </source>
</evidence>
<dbReference type="PANTHER" id="PTHR10366">
    <property type="entry name" value="NAD DEPENDENT EPIMERASE/DEHYDRATASE"/>
    <property type="match status" value="1"/>
</dbReference>
<comment type="similarity">
    <text evidence="3">Belongs to the NAD(P)-dependent epimerase/dehydratase family. Dihydroflavonol-4-reductase subfamily.</text>
</comment>
<dbReference type="PANTHER" id="PTHR10366:SF611">
    <property type="entry name" value="NAD-DEPENDENT EPIMERASE_DEHYDRATASE DOMAIN-CONTAINING PROTEIN"/>
    <property type="match status" value="1"/>
</dbReference>
<keyword evidence="1" id="KW-0521">NADP</keyword>
<dbReference type="Pfam" id="PF01370">
    <property type="entry name" value="Epimerase"/>
    <property type="match status" value="1"/>
</dbReference>
<name>A0A8T2ZH74_POPDE</name>
<protein>
    <recommendedName>
        <fullName evidence="4">NAD-dependent epimerase/dehydratase domain-containing protein</fullName>
    </recommendedName>
</protein>
<comment type="caution">
    <text evidence="5">The sequence shown here is derived from an EMBL/GenBank/DDBJ whole genome shotgun (WGS) entry which is preliminary data.</text>
</comment>
<dbReference type="Proteomes" id="UP000807159">
    <property type="component" value="Chromosome 2"/>
</dbReference>
<evidence type="ECO:0000313" key="6">
    <source>
        <dbReference type="Proteomes" id="UP000807159"/>
    </source>
</evidence>
<evidence type="ECO:0000256" key="1">
    <source>
        <dbReference type="ARBA" id="ARBA00022857"/>
    </source>
</evidence>
<sequence length="333" mass="36749">MEEYSGKGVVCVTGGTGFVASWLIMRLLEQGYTVRTTVRSNPTDGKQGIGYLRDLPGAKERLKIFNADLDRPDSFNEAIEGCTGVFHVAHPTGFTKEEAEEMVIKRATEGTIGVLQACLNSKTVKRVVYTSGISTVLFSGNGQQVADESAWTDIDYFRSLNVIGNPSLIAKTYTERAALEFAEQHGLDLVTLIPSLVLGPFICPKIPRSVHMGLAMVLGNRNHYRFLIKSNMVHIDDVAIAHIFLLENSNAKGRYLCSSNEVSLNEMFEFLSARYPDLQIPARESISSLKDIEGYKICSLSSKKLLDCGFKFKYGLGDMFDGAIQSCKEKGLF</sequence>
<dbReference type="FunFam" id="3.40.50.720:FF:000085">
    <property type="entry name" value="Dihydroflavonol reductase"/>
    <property type="match status" value="1"/>
</dbReference>
<organism evidence="5 6">
    <name type="scientific">Populus deltoides</name>
    <name type="common">Eastern poplar</name>
    <name type="synonym">Eastern cottonwood</name>
    <dbReference type="NCBI Taxonomy" id="3696"/>
    <lineage>
        <taxon>Eukaryota</taxon>
        <taxon>Viridiplantae</taxon>
        <taxon>Streptophyta</taxon>
        <taxon>Embryophyta</taxon>
        <taxon>Tracheophyta</taxon>
        <taxon>Spermatophyta</taxon>
        <taxon>Magnoliopsida</taxon>
        <taxon>eudicotyledons</taxon>
        <taxon>Gunneridae</taxon>
        <taxon>Pentapetalae</taxon>
        <taxon>rosids</taxon>
        <taxon>fabids</taxon>
        <taxon>Malpighiales</taxon>
        <taxon>Salicaceae</taxon>
        <taxon>Saliceae</taxon>
        <taxon>Populus</taxon>
    </lineage>
</organism>
<accession>A0A8T2ZH74</accession>
<proteinExistence type="inferred from homology"/>
<dbReference type="AlphaFoldDB" id="A0A8T2ZH74"/>
<dbReference type="InterPro" id="IPR036291">
    <property type="entry name" value="NAD(P)-bd_dom_sf"/>
</dbReference>
<dbReference type="EMBL" id="JACEGQ020000002">
    <property type="protein sequence ID" value="KAH8516680.1"/>
    <property type="molecule type" value="Genomic_DNA"/>
</dbReference>
<dbReference type="Gene3D" id="3.40.50.720">
    <property type="entry name" value="NAD(P)-binding Rossmann-like Domain"/>
    <property type="match status" value="1"/>
</dbReference>
<dbReference type="CDD" id="cd08958">
    <property type="entry name" value="FR_SDR_e"/>
    <property type="match status" value="1"/>
</dbReference>
<keyword evidence="6" id="KW-1185">Reference proteome</keyword>
<dbReference type="InterPro" id="IPR050425">
    <property type="entry name" value="NAD(P)_dehydrat-like"/>
</dbReference>
<evidence type="ECO:0000313" key="5">
    <source>
        <dbReference type="EMBL" id="KAH8516680.1"/>
    </source>
</evidence>
<dbReference type="GO" id="GO:0016616">
    <property type="term" value="F:oxidoreductase activity, acting on the CH-OH group of donors, NAD or NADP as acceptor"/>
    <property type="evidence" value="ECO:0007669"/>
    <property type="project" value="TreeGrafter"/>
</dbReference>